<reference evidence="1" key="2">
    <citation type="submission" date="2015-06" db="UniProtKB">
        <authorList>
            <consortium name="EnsemblPlants"/>
        </authorList>
    </citation>
    <scope>IDENTIFICATION</scope>
    <source>
        <strain evidence="1">DM1-3 516 R44</strain>
    </source>
</reference>
<evidence type="ECO:0000313" key="1">
    <source>
        <dbReference type="EnsemblPlants" id="PGSC0003DMT400088292"/>
    </source>
</evidence>
<dbReference type="InParanoid" id="M1DFM7"/>
<accession>M1DFM7</accession>
<evidence type="ECO:0000313" key="2">
    <source>
        <dbReference type="Proteomes" id="UP000011115"/>
    </source>
</evidence>
<dbReference type="AlphaFoldDB" id="M1DFM7"/>
<keyword evidence="2" id="KW-1185">Reference proteome</keyword>
<proteinExistence type="predicted"/>
<name>M1DFM7_SOLTU</name>
<sequence>MARPKVAGRNEPPWNVKAREFKEDEKKTELARQRKYTKEDRARRRIPIDPTIPPWRRGFYTTIDSFLAAHYVDRMGEDNIAAEAKANENNANQNGNTSEAIVLYQADASNTNAHADEANA</sequence>
<dbReference type="PaxDb" id="4113-PGSC0003DMT400088292"/>
<reference evidence="2" key="1">
    <citation type="journal article" date="2011" name="Nature">
        <title>Genome sequence and analysis of the tuber crop potato.</title>
        <authorList>
            <consortium name="The Potato Genome Sequencing Consortium"/>
        </authorList>
    </citation>
    <scope>NUCLEOTIDE SEQUENCE [LARGE SCALE GENOMIC DNA]</scope>
    <source>
        <strain evidence="2">cv. DM1-3 516 R44</strain>
    </source>
</reference>
<organism evidence="1 2">
    <name type="scientific">Solanum tuberosum</name>
    <name type="common">Potato</name>
    <dbReference type="NCBI Taxonomy" id="4113"/>
    <lineage>
        <taxon>Eukaryota</taxon>
        <taxon>Viridiplantae</taxon>
        <taxon>Streptophyta</taxon>
        <taxon>Embryophyta</taxon>
        <taxon>Tracheophyta</taxon>
        <taxon>Spermatophyta</taxon>
        <taxon>Magnoliopsida</taxon>
        <taxon>eudicotyledons</taxon>
        <taxon>Gunneridae</taxon>
        <taxon>Pentapetalae</taxon>
        <taxon>asterids</taxon>
        <taxon>lamiids</taxon>
        <taxon>Solanales</taxon>
        <taxon>Solanaceae</taxon>
        <taxon>Solanoideae</taxon>
        <taxon>Solaneae</taxon>
        <taxon>Solanum</taxon>
    </lineage>
</organism>
<dbReference type="Proteomes" id="UP000011115">
    <property type="component" value="Unassembled WGS sequence"/>
</dbReference>
<dbReference type="Gramene" id="PGSC0003DMT400088292">
    <property type="protein sequence ID" value="PGSC0003DMT400088292"/>
    <property type="gene ID" value="PGSC0003DMG400037863"/>
</dbReference>
<dbReference type="HOGENOM" id="CLU_029307_7_3_1"/>
<dbReference type="EnsemblPlants" id="PGSC0003DMT400088292">
    <property type="protein sequence ID" value="PGSC0003DMT400088292"/>
    <property type="gene ID" value="PGSC0003DMG400037863"/>
</dbReference>
<protein>
    <submittedName>
        <fullName evidence="1">Uncharacterized protein</fullName>
    </submittedName>
</protein>